<name>A0ABS6EC77_9FIRM</name>
<dbReference type="RefSeq" id="WP_216522096.1">
    <property type="nucleotide sequence ID" value="NZ_JAHLPM010000025.1"/>
</dbReference>
<reference evidence="1 2" key="1">
    <citation type="submission" date="2021-06" db="EMBL/GenBank/DDBJ databases">
        <authorList>
            <person name="Sun Q."/>
            <person name="Li D."/>
        </authorList>
    </citation>
    <scope>NUCLEOTIDE SEQUENCE [LARGE SCALE GENOMIC DNA]</scope>
    <source>
        <strain evidence="1 2">MSJ-40</strain>
    </source>
</reference>
<keyword evidence="2" id="KW-1185">Reference proteome</keyword>
<evidence type="ECO:0000313" key="2">
    <source>
        <dbReference type="Proteomes" id="UP000749471"/>
    </source>
</evidence>
<dbReference type="Proteomes" id="UP000749471">
    <property type="component" value="Unassembled WGS sequence"/>
</dbReference>
<comment type="caution">
    <text evidence="1">The sequence shown here is derived from an EMBL/GenBank/DDBJ whole genome shotgun (WGS) entry which is preliminary data.</text>
</comment>
<organism evidence="1 2">
    <name type="scientific">Tissierella simiarum</name>
    <dbReference type="NCBI Taxonomy" id="2841534"/>
    <lineage>
        <taxon>Bacteria</taxon>
        <taxon>Bacillati</taxon>
        <taxon>Bacillota</taxon>
        <taxon>Tissierellia</taxon>
        <taxon>Tissierellales</taxon>
        <taxon>Tissierellaceae</taxon>
        <taxon>Tissierella</taxon>
    </lineage>
</organism>
<sequence>MEESSDSNKLAFESIASVSKVLSFMFVEQYIIYDARVAYAMNWIFLKTNSSKVFFTMPESRNSKLNTLDISTLSRLSNVKGHINNIGINKMVSNSDKNIFIKS</sequence>
<gene>
    <name evidence="1" type="ORF">KQI42_19185</name>
</gene>
<accession>A0ABS6EC77</accession>
<dbReference type="EMBL" id="JAHLPM010000025">
    <property type="protein sequence ID" value="MBU5440121.1"/>
    <property type="molecule type" value="Genomic_DNA"/>
</dbReference>
<evidence type="ECO:0000313" key="1">
    <source>
        <dbReference type="EMBL" id="MBU5440121.1"/>
    </source>
</evidence>
<proteinExistence type="predicted"/>
<protein>
    <submittedName>
        <fullName evidence="1">Uncharacterized protein</fullName>
    </submittedName>
</protein>